<dbReference type="InterPro" id="IPR045933">
    <property type="entry name" value="DUF6353"/>
</dbReference>
<dbReference type="Proteomes" id="UP000250429">
    <property type="component" value="Unassembled WGS sequence"/>
</dbReference>
<keyword evidence="2" id="KW-1185">Reference proteome</keyword>
<dbReference type="Pfam" id="PF19880">
    <property type="entry name" value="DUF6353"/>
    <property type="match status" value="1"/>
</dbReference>
<gene>
    <name evidence="1" type="ORF">C4N23_00480</name>
</gene>
<dbReference type="RefSeq" id="WP_112143285.1">
    <property type="nucleotide sequence ID" value="NZ_PRLC01000001.1"/>
</dbReference>
<evidence type="ECO:0000313" key="2">
    <source>
        <dbReference type="Proteomes" id="UP000250429"/>
    </source>
</evidence>
<comment type="caution">
    <text evidence="1">The sequence shown here is derived from an EMBL/GenBank/DDBJ whole genome shotgun (WGS) entry which is preliminary data.</text>
</comment>
<protein>
    <submittedName>
        <fullName evidence="1">Uncharacterized protein</fullName>
    </submittedName>
</protein>
<evidence type="ECO:0000313" key="1">
    <source>
        <dbReference type="EMBL" id="RAW63526.1"/>
    </source>
</evidence>
<reference evidence="1 2" key="1">
    <citation type="submission" date="2018-02" db="EMBL/GenBank/DDBJ databases">
        <title>Complete genome sequencing of Faecalibacterium prausnitzii strains isolated from the human gut.</title>
        <authorList>
            <person name="Fitzgerald B.C."/>
            <person name="Shkoporov A.N."/>
            <person name="Ross P.R."/>
            <person name="Hill C."/>
        </authorList>
    </citation>
    <scope>NUCLEOTIDE SEQUENCE [LARGE SCALE GENOMIC DNA]</scope>
    <source>
        <strain evidence="1 2">APC922/41-1</strain>
    </source>
</reference>
<name>A0A329ULC7_9FIRM</name>
<organism evidence="1 2">
    <name type="scientific">Faecalibacterium hattorii</name>
    <dbReference type="NCBI Taxonomy" id="2935520"/>
    <lineage>
        <taxon>Bacteria</taxon>
        <taxon>Bacillati</taxon>
        <taxon>Bacillota</taxon>
        <taxon>Clostridia</taxon>
        <taxon>Eubacteriales</taxon>
        <taxon>Oscillospiraceae</taxon>
        <taxon>Faecalibacterium</taxon>
    </lineage>
</organism>
<dbReference type="EMBL" id="PRLC01000001">
    <property type="protein sequence ID" value="RAW63526.1"/>
    <property type="molecule type" value="Genomic_DNA"/>
</dbReference>
<proteinExistence type="predicted"/>
<sequence length="328" mass="36565">MKFLKSIKKDEIIEKVSRTAYKYGHKLKKASPTIMIVGAAIGGVTATVLACKATIKAQDILAEHNATVESIHAAQDQIKNGELQLDEGESYTEKEFKQDITTAYIQTGLKLAKVYAPAVGLGAASLGCMFGSHHIMTRRNASLTAAYIALDQAFNEYKTRVGDRFGSRVQEELEHNIKAVEIENKSTNEQGVEETIKEYKDVAMQHTNPYTCIFDETVDTWQPDNQLNRNYLFLMEQSANKRLRMQGHLFLNEVLATIGTHGGVSMKTPEGQIVGWIYDPNDPTKQNHVDFGVTNYVDGDEALNSFISGHERSVMLRFNCDGPIIDKI</sequence>
<dbReference type="AlphaFoldDB" id="A0A329ULC7"/>
<accession>A0A329ULC7</accession>